<dbReference type="PATRIC" id="fig|446692.3.peg.1845"/>
<dbReference type="RefSeq" id="WP_058987843.1">
    <property type="nucleotide sequence ID" value="NZ_LN606600.1"/>
</dbReference>
<proteinExistence type="predicted"/>
<keyword evidence="3" id="KW-1185">Reference proteome</keyword>
<dbReference type="InterPro" id="IPR054252">
    <property type="entry name" value="Pam3_gp18"/>
</dbReference>
<dbReference type="Proteomes" id="UP000056109">
    <property type="component" value="Chromosome I"/>
</dbReference>
<gene>
    <name evidence="2" type="ORF">ASN_1799</name>
</gene>
<feature type="domain" description="Cyanophage baseplate Pam3 plug gp18" evidence="1">
    <location>
        <begin position="5"/>
        <end position="96"/>
    </location>
</feature>
<name>A0A0U5ETH0_9PROT</name>
<accession>A0A0U5ETH0</accession>
<dbReference type="GeneID" id="34782862"/>
<protein>
    <submittedName>
        <fullName evidence="2">Burkholderia phage Bcep781 gp50</fullName>
    </submittedName>
</protein>
<sequence>MATVTIPISAVAYQQINVPLSGNAVTLTIQQRTNGVYMDVALNGAQILAGIICQDRTWIVRRAYLGMPGDLCFFDTQGTQDPTYTGFGSRYILIYEAGKNAG</sequence>
<evidence type="ECO:0000313" key="3">
    <source>
        <dbReference type="Proteomes" id="UP000056109"/>
    </source>
</evidence>
<evidence type="ECO:0000259" key="1">
    <source>
        <dbReference type="Pfam" id="PF22479"/>
    </source>
</evidence>
<dbReference type="AlphaFoldDB" id="A0A0U5ETH0"/>
<dbReference type="KEGG" id="asz:ASN_1799"/>
<dbReference type="EMBL" id="LN606600">
    <property type="protein sequence ID" value="CEF41132.1"/>
    <property type="molecule type" value="Genomic_DNA"/>
</dbReference>
<organism evidence="2 3">
    <name type="scientific">Acetobacter senegalensis</name>
    <dbReference type="NCBI Taxonomy" id="446692"/>
    <lineage>
        <taxon>Bacteria</taxon>
        <taxon>Pseudomonadati</taxon>
        <taxon>Pseudomonadota</taxon>
        <taxon>Alphaproteobacteria</taxon>
        <taxon>Acetobacterales</taxon>
        <taxon>Acetobacteraceae</taxon>
        <taxon>Acetobacter</taxon>
    </lineage>
</organism>
<evidence type="ECO:0000313" key="2">
    <source>
        <dbReference type="EMBL" id="CEF41132.1"/>
    </source>
</evidence>
<dbReference type="Pfam" id="PF22479">
    <property type="entry name" value="Pam3_gp18"/>
    <property type="match status" value="1"/>
</dbReference>
<reference evidence="3" key="1">
    <citation type="submission" date="2014-09" db="EMBL/GenBank/DDBJ databases">
        <authorList>
            <person name="Illeghems K.G."/>
        </authorList>
    </citation>
    <scope>NUCLEOTIDE SEQUENCE [LARGE SCALE GENOMIC DNA]</scope>
    <source>
        <strain evidence="3">108B</strain>
    </source>
</reference>